<proteinExistence type="predicted"/>
<evidence type="ECO:0000313" key="5">
    <source>
        <dbReference type="Proteomes" id="UP000050398"/>
    </source>
</evidence>
<name>A0A0P6W1M5_9BACI</name>
<evidence type="ECO:0000313" key="4">
    <source>
        <dbReference type="EMBL" id="KPL59313.1"/>
    </source>
</evidence>
<reference evidence="4 5" key="1">
    <citation type="submission" date="2015-08" db="EMBL/GenBank/DDBJ databases">
        <title>Draft Genome Sequence of Bacillus vietnamensis UCD-SED5.</title>
        <authorList>
            <person name="Lee R.D."/>
            <person name="Jospin G."/>
            <person name="Lang J.M."/>
            <person name="Coil D.A."/>
            <person name="Eisen J.A."/>
        </authorList>
    </citation>
    <scope>NUCLEOTIDE SEQUENCE [LARGE SCALE GENOMIC DNA]</scope>
    <source>
        <strain evidence="4 5">UCD-SED5</strain>
    </source>
</reference>
<comment type="caution">
    <text evidence="4">The sequence shown here is derived from an EMBL/GenBank/DDBJ whole genome shotgun (WGS) entry which is preliminary data.</text>
</comment>
<dbReference type="Pfam" id="PF00534">
    <property type="entry name" value="Glycos_transf_1"/>
    <property type="match status" value="1"/>
</dbReference>
<dbReference type="SUPFAM" id="SSF53756">
    <property type="entry name" value="UDP-Glycosyltransferase/glycogen phosphorylase"/>
    <property type="match status" value="1"/>
</dbReference>
<evidence type="ECO:0000256" key="1">
    <source>
        <dbReference type="ARBA" id="ARBA00022676"/>
    </source>
</evidence>
<dbReference type="Gene3D" id="3.40.50.2000">
    <property type="entry name" value="Glycogen Phosphorylase B"/>
    <property type="match status" value="2"/>
</dbReference>
<dbReference type="AlphaFoldDB" id="A0A0P6W1M5"/>
<organism evidence="4 5">
    <name type="scientific">Rossellomorea vietnamensis</name>
    <dbReference type="NCBI Taxonomy" id="218284"/>
    <lineage>
        <taxon>Bacteria</taxon>
        <taxon>Bacillati</taxon>
        <taxon>Bacillota</taxon>
        <taxon>Bacilli</taxon>
        <taxon>Bacillales</taxon>
        <taxon>Bacillaceae</taxon>
        <taxon>Rossellomorea</taxon>
    </lineage>
</organism>
<evidence type="ECO:0000256" key="2">
    <source>
        <dbReference type="ARBA" id="ARBA00022679"/>
    </source>
</evidence>
<sequence length="425" mass="48518">MKQDQTLILLTSRFPYSPGEEFVYNELMILSQKFKDILIVPTNQECWNRVTPHGRELPENVRVHTIKSNEKHPKTRKMKSLLLGITNPTIRKWYKRDIHNAKTFGPKGRLKLYKWIVDAYQIRKNLEVIENSLSRPSVYYSYWLTPAAAALAILKEDKPMIKAVSRVHGGDLYWERHAMPYLPVQKQVIQSLDKIYSISDNGKKYLDDKFSGLSGKVEVSRLGTKRIDFTHIPQDSSSQIPLKLVSVSYLKDVKRVHLIAEAIKGTQVPVHWIHIGDGPEREKVQGIIEQFPDMSKGELVGSLSNEEVIGVLSNQKFDLFLNVSESEGIPVTIMEAFSARIPVLATNVGGTSELVNSSNGWLLNKDFEPEEISRVLNKIAASPELISQKREHAYQMWEEHYSCEKNYSEFAEKMLSIGDLTQHGN</sequence>
<dbReference type="PATRIC" id="fig|218284.4.peg.4195"/>
<dbReference type="PANTHER" id="PTHR12526:SF629">
    <property type="entry name" value="TEICHURONIC ACID BIOSYNTHESIS GLYCOSYLTRANSFERASE TUAH-RELATED"/>
    <property type="match status" value="1"/>
</dbReference>
<keyword evidence="2" id="KW-0808">Transferase</keyword>
<keyword evidence="1" id="KW-0328">Glycosyltransferase</keyword>
<dbReference type="GO" id="GO:0016757">
    <property type="term" value="F:glycosyltransferase activity"/>
    <property type="evidence" value="ECO:0007669"/>
    <property type="project" value="UniProtKB-KW"/>
</dbReference>
<feature type="domain" description="Glycosyl transferase family 1" evidence="3">
    <location>
        <begin position="242"/>
        <end position="395"/>
    </location>
</feature>
<dbReference type="EMBL" id="LIXZ01000008">
    <property type="protein sequence ID" value="KPL59313.1"/>
    <property type="molecule type" value="Genomic_DNA"/>
</dbReference>
<dbReference type="Proteomes" id="UP000050398">
    <property type="component" value="Unassembled WGS sequence"/>
</dbReference>
<gene>
    <name evidence="4" type="ORF">AM506_12425</name>
</gene>
<accession>A0A0P6W1M5</accession>
<protein>
    <recommendedName>
        <fullName evidence="3">Glycosyl transferase family 1 domain-containing protein</fullName>
    </recommendedName>
</protein>
<evidence type="ECO:0000259" key="3">
    <source>
        <dbReference type="Pfam" id="PF00534"/>
    </source>
</evidence>
<dbReference type="OrthoDB" id="9806653at2"/>
<dbReference type="RefSeq" id="WP_060672812.1">
    <property type="nucleotide sequence ID" value="NZ_LIXZ01000008.1"/>
</dbReference>
<dbReference type="PANTHER" id="PTHR12526">
    <property type="entry name" value="GLYCOSYLTRANSFERASE"/>
    <property type="match status" value="1"/>
</dbReference>
<dbReference type="InterPro" id="IPR001296">
    <property type="entry name" value="Glyco_trans_1"/>
</dbReference>